<dbReference type="InterPro" id="IPR020056">
    <property type="entry name" value="Rbsml_bL25/Gln-tRNA_synth_N"/>
</dbReference>
<dbReference type="GO" id="GO:0006412">
    <property type="term" value="P:translation"/>
    <property type="evidence" value="ECO:0007669"/>
    <property type="project" value="InterPro"/>
</dbReference>
<protein>
    <submittedName>
        <fullName evidence="6">50s ribosomal protein l25</fullName>
    </submittedName>
</protein>
<organism evidence="6 7">
    <name type="scientific">Chrysochromulina tobinii</name>
    <dbReference type="NCBI Taxonomy" id="1460289"/>
    <lineage>
        <taxon>Eukaryota</taxon>
        <taxon>Haptista</taxon>
        <taxon>Haptophyta</taxon>
        <taxon>Prymnesiophyceae</taxon>
        <taxon>Prymnesiales</taxon>
        <taxon>Chrysochromulinaceae</taxon>
        <taxon>Chrysochromulina</taxon>
    </lineage>
</organism>
<evidence type="ECO:0000313" key="7">
    <source>
        <dbReference type="Proteomes" id="UP000037460"/>
    </source>
</evidence>
<evidence type="ECO:0000256" key="4">
    <source>
        <dbReference type="ARBA" id="ARBA00023274"/>
    </source>
</evidence>
<dbReference type="InterPro" id="IPR020930">
    <property type="entry name" value="Ribosomal_uL5_bac-type"/>
</dbReference>
<dbReference type="PANTHER" id="PTHR33284:SF1">
    <property type="entry name" value="RIBOSOMAL PROTEIN L25_GLN-TRNA SYNTHETASE, ANTI-CODON-BINDING DOMAIN-CONTAINING PROTEIN"/>
    <property type="match status" value="1"/>
</dbReference>
<reference evidence="7" key="1">
    <citation type="journal article" date="2015" name="PLoS Genet.">
        <title>Genome Sequence and Transcriptome Analyses of Chrysochromulina tobin: Metabolic Tools for Enhanced Algal Fitness in the Prominent Order Prymnesiales (Haptophyceae).</title>
        <authorList>
            <person name="Hovde B.T."/>
            <person name="Deodato C.R."/>
            <person name="Hunsperger H.M."/>
            <person name="Ryken S.A."/>
            <person name="Yost W."/>
            <person name="Jha R.K."/>
            <person name="Patterson J."/>
            <person name="Monnat R.J. Jr."/>
            <person name="Barlow S.B."/>
            <person name="Starkenburg S.R."/>
            <person name="Cattolico R.A."/>
        </authorList>
    </citation>
    <scope>NUCLEOTIDE SEQUENCE</scope>
    <source>
        <strain evidence="7">CCMP291</strain>
    </source>
</reference>
<comment type="caution">
    <text evidence="6">The sequence shown here is derived from an EMBL/GenBank/DDBJ whole genome shotgun (WGS) entry which is preliminary data.</text>
</comment>
<name>A0A0M0JVZ1_9EUKA</name>
<keyword evidence="1" id="KW-0699">rRNA-binding</keyword>
<dbReference type="InterPro" id="IPR011035">
    <property type="entry name" value="Ribosomal_bL25/Gln-tRNA_synth"/>
</dbReference>
<evidence type="ECO:0000313" key="6">
    <source>
        <dbReference type="EMBL" id="KOO30734.1"/>
    </source>
</evidence>
<keyword evidence="4" id="KW-0687">Ribonucleoprotein</keyword>
<dbReference type="OrthoDB" id="193674at2759"/>
<feature type="domain" description="Large ribosomal subunit protein bL25 L25" evidence="5">
    <location>
        <begin position="1"/>
        <end position="74"/>
    </location>
</feature>
<dbReference type="PANTHER" id="PTHR33284">
    <property type="entry name" value="RIBOSOMAL PROTEIN L25/GLN-TRNA SYNTHETASE, ANTI-CODON-BINDING DOMAIN-CONTAINING PROTEIN"/>
    <property type="match status" value="1"/>
</dbReference>
<keyword evidence="3 6" id="KW-0689">Ribosomal protein</keyword>
<evidence type="ECO:0000256" key="2">
    <source>
        <dbReference type="ARBA" id="ARBA00022884"/>
    </source>
</evidence>
<keyword evidence="2" id="KW-0694">RNA-binding</keyword>
<dbReference type="Pfam" id="PF01386">
    <property type="entry name" value="Ribosomal_L25p"/>
    <property type="match status" value="1"/>
</dbReference>
<evidence type="ECO:0000259" key="5">
    <source>
        <dbReference type="Pfam" id="PF01386"/>
    </source>
</evidence>
<accession>A0A0M0JVZ1</accession>
<sequence length="180" mass="20649">MRAAGRLPVVLQGDGLPFVNLSVAREALMPFLRRTHYQRELLTLEVEGGEKVRVLTQEVQYDDLKRFNVKHVNFRRWPRDPLRHPVKLPVPIIFVNEETHPTIKTGGYTHDIFSDTGLKCLVRDPENIPRFLVADMRRADGMDLRMEHLTVPPGVTIRPNARTLQNGGNFLVGRVKRVRG</sequence>
<dbReference type="SUPFAM" id="SSF50715">
    <property type="entry name" value="Ribosomal protein L25-like"/>
    <property type="match status" value="1"/>
</dbReference>
<dbReference type="InterPro" id="IPR029751">
    <property type="entry name" value="Ribosomal_L25_dom"/>
</dbReference>
<dbReference type="Gene3D" id="2.40.240.10">
    <property type="entry name" value="Ribosomal Protein L25, Chain P"/>
    <property type="match status" value="1"/>
</dbReference>
<dbReference type="GO" id="GO:0008097">
    <property type="term" value="F:5S rRNA binding"/>
    <property type="evidence" value="ECO:0007669"/>
    <property type="project" value="TreeGrafter"/>
</dbReference>
<proteinExistence type="predicted"/>
<dbReference type="GO" id="GO:0003735">
    <property type="term" value="F:structural constituent of ribosome"/>
    <property type="evidence" value="ECO:0007669"/>
    <property type="project" value="InterPro"/>
</dbReference>
<dbReference type="AlphaFoldDB" id="A0A0M0JVZ1"/>
<evidence type="ECO:0000256" key="3">
    <source>
        <dbReference type="ARBA" id="ARBA00022980"/>
    </source>
</evidence>
<dbReference type="EMBL" id="JWZX01002171">
    <property type="protein sequence ID" value="KOO30734.1"/>
    <property type="molecule type" value="Genomic_DNA"/>
</dbReference>
<dbReference type="Proteomes" id="UP000037460">
    <property type="component" value="Unassembled WGS sequence"/>
</dbReference>
<gene>
    <name evidence="6" type="ORF">Ctob_009744</name>
</gene>
<dbReference type="GO" id="GO:0022625">
    <property type="term" value="C:cytosolic large ribosomal subunit"/>
    <property type="evidence" value="ECO:0007669"/>
    <property type="project" value="TreeGrafter"/>
</dbReference>
<evidence type="ECO:0000256" key="1">
    <source>
        <dbReference type="ARBA" id="ARBA00022730"/>
    </source>
</evidence>
<keyword evidence="7" id="KW-1185">Reference proteome</keyword>